<keyword evidence="3" id="KW-1185">Reference proteome</keyword>
<dbReference type="AlphaFoldDB" id="A0A173LQE9"/>
<feature type="domain" description="Penicillin-binding protein transpeptidase" evidence="1">
    <location>
        <begin position="339"/>
        <end position="595"/>
    </location>
</feature>
<dbReference type="GO" id="GO:0071555">
    <property type="term" value="P:cell wall organization"/>
    <property type="evidence" value="ECO:0007669"/>
    <property type="project" value="TreeGrafter"/>
</dbReference>
<dbReference type="PANTHER" id="PTHR30627">
    <property type="entry name" value="PEPTIDOGLYCAN D,D-TRANSPEPTIDASE"/>
    <property type="match status" value="1"/>
</dbReference>
<protein>
    <submittedName>
        <fullName evidence="2">Penicillin-binding protein A</fullName>
    </submittedName>
</protein>
<dbReference type="KEGG" id="dtm:BJL86_3215"/>
<gene>
    <name evidence="2" type="ORF">BJL86_3215</name>
</gene>
<dbReference type="STRING" id="499555.BJL86_3215"/>
<dbReference type="EMBL" id="CP015961">
    <property type="protein sequence ID" value="ANI93974.1"/>
    <property type="molecule type" value="Genomic_DNA"/>
</dbReference>
<dbReference type="Gene3D" id="3.40.710.10">
    <property type="entry name" value="DD-peptidase/beta-lactamase superfamily"/>
    <property type="match status" value="1"/>
</dbReference>
<evidence type="ECO:0000259" key="1">
    <source>
        <dbReference type="Pfam" id="PF00905"/>
    </source>
</evidence>
<dbReference type="Proteomes" id="UP000186104">
    <property type="component" value="Chromosome"/>
</dbReference>
<evidence type="ECO:0000313" key="2">
    <source>
        <dbReference type="EMBL" id="ANI93974.1"/>
    </source>
</evidence>
<organism evidence="2 3">
    <name type="scientific">Dietzia timorensis</name>
    <dbReference type="NCBI Taxonomy" id="499555"/>
    <lineage>
        <taxon>Bacteria</taxon>
        <taxon>Bacillati</taxon>
        <taxon>Actinomycetota</taxon>
        <taxon>Actinomycetes</taxon>
        <taxon>Mycobacteriales</taxon>
        <taxon>Dietziaceae</taxon>
        <taxon>Dietzia</taxon>
    </lineage>
</organism>
<dbReference type="GO" id="GO:0005886">
    <property type="term" value="C:plasma membrane"/>
    <property type="evidence" value="ECO:0007669"/>
    <property type="project" value="TreeGrafter"/>
</dbReference>
<dbReference type="InterPro" id="IPR050515">
    <property type="entry name" value="Beta-lactam/transpept"/>
</dbReference>
<sequence>MPNRVPRVLPNSNHPCFLDTMRPSTPISAVSLAFVVGFTSGCSALNPFDNPRQDRVEELADALHAKDFARAASLTNDPLTAEADIRKTFDNVGDSALDIDVPDIDGGARSYSLSNTWTLPNGQTAHSEGALDFALDGRSEEIKWSPALFDGRLGTGGHLTFAENKTLTTPIVDRHGIPIMEWSTVTAISIDSRTPENSLDALAETTSSIDPSITADGFRAQLDAEEPGTRFAALSLREDDIAPLRSTIEQLEGVTLSEQGKLLGSDPKISSPAFAGLPEYWTDKLDDGAGWSFSGTGPAGSFDIAAERPNELPSIRTSIDVPIQAAAQKAVDARQEPAVIVAVEPTSGGILGVAQNDSASAQGPIALSGSFPPGSTFKTVTTAAALGTGAADPDTVLPCPAQTTVDGRAIPNDENFDLGDVPLHTAFAQSCNTTQAILSADLGADDMKDTAAQLGLGVDFDAPGITTITGQVPVTKNGPERVEAAIGQGTVTASPFGIALMEAAVANGGSVVPPWLIDGEDTKASASPQPMDPKFAESLSAMMQETVSSGTASSLARFEGLGGKTGTAEVDGKSAHGWFAGIVDNVAFCAFIEGADSSGPAVTMSGDFLDNAGEAIYR</sequence>
<dbReference type="GO" id="GO:0008658">
    <property type="term" value="F:penicillin binding"/>
    <property type="evidence" value="ECO:0007669"/>
    <property type="project" value="InterPro"/>
</dbReference>
<dbReference type="GO" id="GO:0071972">
    <property type="term" value="F:peptidoglycan L,D-transpeptidase activity"/>
    <property type="evidence" value="ECO:0007669"/>
    <property type="project" value="TreeGrafter"/>
</dbReference>
<dbReference type="PANTHER" id="PTHR30627:SF24">
    <property type="entry name" value="PENICILLIN-BINDING PROTEIN 4B"/>
    <property type="match status" value="1"/>
</dbReference>
<dbReference type="InterPro" id="IPR001460">
    <property type="entry name" value="PCN-bd_Tpept"/>
</dbReference>
<accession>A0A173LQE9</accession>
<dbReference type="SUPFAM" id="SSF56601">
    <property type="entry name" value="beta-lactamase/transpeptidase-like"/>
    <property type="match status" value="1"/>
</dbReference>
<dbReference type="Pfam" id="PF00905">
    <property type="entry name" value="Transpeptidase"/>
    <property type="match status" value="1"/>
</dbReference>
<reference evidence="2 3" key="1">
    <citation type="submission" date="2016-06" db="EMBL/GenBank/DDBJ databases">
        <title>Complete genome sequence of a saline-alkali tolerant type strain Dietzia timorensis ID05-A0528T.</title>
        <authorList>
            <person name="Wu X."/>
        </authorList>
    </citation>
    <scope>NUCLEOTIDE SEQUENCE [LARGE SCALE GENOMIC DNA]</scope>
    <source>
        <strain evidence="2 3">ID05-A0528</strain>
    </source>
</reference>
<evidence type="ECO:0000313" key="3">
    <source>
        <dbReference type="Proteomes" id="UP000186104"/>
    </source>
</evidence>
<name>A0A173LQE9_9ACTN</name>
<proteinExistence type="predicted"/>
<dbReference type="OrthoDB" id="5241017at2"/>
<dbReference type="InterPro" id="IPR012338">
    <property type="entry name" value="Beta-lactam/transpept-like"/>
</dbReference>